<dbReference type="EMBL" id="JRKI01000026">
    <property type="protein sequence ID" value="KIZ16770.1"/>
    <property type="molecule type" value="Genomic_DNA"/>
</dbReference>
<proteinExistence type="predicted"/>
<evidence type="ECO:0000313" key="1">
    <source>
        <dbReference type="EMBL" id="KIZ16770.1"/>
    </source>
</evidence>
<keyword evidence="2" id="KW-1185">Reference proteome</keyword>
<dbReference type="Proteomes" id="UP000032458">
    <property type="component" value="Unassembled WGS sequence"/>
</dbReference>
<evidence type="ECO:0000313" key="2">
    <source>
        <dbReference type="Proteomes" id="UP000032458"/>
    </source>
</evidence>
<gene>
    <name evidence="1" type="ORF">SNA_17330</name>
</gene>
<organism evidence="1 2">
    <name type="scientific">Streptomyces natalensis ATCC 27448</name>
    <dbReference type="NCBI Taxonomy" id="1240678"/>
    <lineage>
        <taxon>Bacteria</taxon>
        <taxon>Bacillati</taxon>
        <taxon>Actinomycetota</taxon>
        <taxon>Actinomycetes</taxon>
        <taxon>Kitasatosporales</taxon>
        <taxon>Streptomycetaceae</taxon>
        <taxon>Streptomyces</taxon>
    </lineage>
</organism>
<dbReference type="PATRIC" id="fig|1240678.4.peg.3650"/>
<sequence length="203" mass="22298">MSADLFVWLDSVKFARSSTKWEDRTLVETPDGRPVILRLPAQGSREVSWREVELCDGWTKHRKTLQSCYGKRPHWRAVVPYLESVYGTPAGTIEAVCRRTFEATLSLLGENRPVVRASQLSAKGTKGELVLQLVREVGGTTYVTGAPGAAYLDAARFADAGVTVEVQSWTAPVTRHGLVNPSIVHVLAELGSVGARRMLLKSH</sequence>
<dbReference type="InterPro" id="IPR014985">
    <property type="entry name" value="WbqC"/>
</dbReference>
<evidence type="ECO:0008006" key="3">
    <source>
        <dbReference type="Google" id="ProtNLM"/>
    </source>
</evidence>
<dbReference type="AlphaFoldDB" id="A0A0D7CLQ8"/>
<accession>A0A0D7CLQ8</accession>
<protein>
    <recommendedName>
        <fullName evidence="3">WbqC-like protein</fullName>
    </recommendedName>
</protein>
<comment type="caution">
    <text evidence="1">The sequence shown here is derived from an EMBL/GenBank/DDBJ whole genome shotgun (WGS) entry which is preliminary data.</text>
</comment>
<dbReference type="Pfam" id="PF08889">
    <property type="entry name" value="WbqC"/>
    <property type="match status" value="1"/>
</dbReference>
<reference evidence="1 2" key="1">
    <citation type="submission" date="2014-09" db="EMBL/GenBank/DDBJ databases">
        <title>Draft genome sequence of Streptomyces natalensis ATCC 27448, producer of the antifungal pimaricin.</title>
        <authorList>
            <person name="Mendes M.V."/>
            <person name="Beites T."/>
            <person name="Pires S."/>
            <person name="Santos C.L."/>
            <person name="Moradas-Ferreira P."/>
        </authorList>
    </citation>
    <scope>NUCLEOTIDE SEQUENCE [LARGE SCALE GENOMIC DNA]</scope>
    <source>
        <strain evidence="1 2">ATCC 27448</strain>
    </source>
</reference>
<name>A0A0D7CLQ8_9ACTN</name>